<sequence>MTLSSTAFDRVRVLLRRRPSVAWRRFLALGLVLLAALGAFWPDVGYPAVVTSRDLPAGAALSATDVRLVSFPAPVTGSFSRADLVVGRTLSGAARSGVPLTDFDLSSATDDLASVAVRVADQGLAGVVRMGDRVDVVSPSAEVLAENASVRETRGQVVVLMLPRLNANRVAAMSLDHALAVTLR</sequence>
<feature type="domain" description="SAF" evidence="1">
    <location>
        <begin position="46"/>
        <end position="106"/>
    </location>
</feature>
<dbReference type="Proteomes" id="UP000033393">
    <property type="component" value="Unassembled WGS sequence"/>
</dbReference>
<dbReference type="OrthoDB" id="4808509at2"/>
<reference evidence="2 3" key="1">
    <citation type="submission" date="2015-02" db="EMBL/GenBank/DDBJ databases">
        <authorList>
            <person name="Ju K.-S."/>
            <person name="Doroghazi J.R."/>
            <person name="Metcalf W."/>
        </authorList>
    </citation>
    <scope>NUCLEOTIDE SEQUENCE [LARGE SCALE GENOMIC DNA]</scope>
    <source>
        <strain evidence="2 3">NRRL B-16140</strain>
    </source>
</reference>
<dbReference type="AlphaFoldDB" id="A0A0F0H4Y7"/>
<dbReference type="SMART" id="SM00858">
    <property type="entry name" value="SAF"/>
    <property type="match status" value="1"/>
</dbReference>
<dbReference type="RefSeq" id="WP_045311900.1">
    <property type="nucleotide sequence ID" value="NZ_JYJG01000084.1"/>
</dbReference>
<dbReference type="STRING" id="68170.GCA_000974445_04415"/>
<gene>
    <name evidence="2" type="ORF">UK23_13875</name>
</gene>
<organism evidence="2 3">
    <name type="scientific">Lentzea aerocolonigenes</name>
    <name type="common">Lechevalieria aerocolonigenes</name>
    <name type="synonym">Saccharothrix aerocolonigenes</name>
    <dbReference type="NCBI Taxonomy" id="68170"/>
    <lineage>
        <taxon>Bacteria</taxon>
        <taxon>Bacillati</taxon>
        <taxon>Actinomycetota</taxon>
        <taxon>Actinomycetes</taxon>
        <taxon>Pseudonocardiales</taxon>
        <taxon>Pseudonocardiaceae</taxon>
        <taxon>Lentzea</taxon>
    </lineage>
</organism>
<dbReference type="PATRIC" id="fig|68170.10.peg.2724"/>
<evidence type="ECO:0000259" key="1">
    <source>
        <dbReference type="SMART" id="SM00858"/>
    </source>
</evidence>
<dbReference type="CDD" id="cd11614">
    <property type="entry name" value="SAF_CpaB_FlgA_like"/>
    <property type="match status" value="1"/>
</dbReference>
<dbReference type="EMBL" id="JYJG01000084">
    <property type="protein sequence ID" value="KJK49387.1"/>
    <property type="molecule type" value="Genomic_DNA"/>
</dbReference>
<comment type="caution">
    <text evidence="2">The sequence shown here is derived from an EMBL/GenBank/DDBJ whole genome shotgun (WGS) entry which is preliminary data.</text>
</comment>
<name>A0A0F0H4Y7_LENAE</name>
<keyword evidence="3" id="KW-1185">Reference proteome</keyword>
<dbReference type="InterPro" id="IPR013974">
    <property type="entry name" value="SAF"/>
</dbReference>
<accession>A0A0F0H4Y7</accession>
<protein>
    <recommendedName>
        <fullName evidence="1">SAF domain-containing protein</fullName>
    </recommendedName>
</protein>
<evidence type="ECO:0000313" key="2">
    <source>
        <dbReference type="EMBL" id="KJK49387.1"/>
    </source>
</evidence>
<evidence type="ECO:0000313" key="3">
    <source>
        <dbReference type="Proteomes" id="UP000033393"/>
    </source>
</evidence>
<proteinExistence type="predicted"/>
<dbReference type="Pfam" id="PF08666">
    <property type="entry name" value="SAF"/>
    <property type="match status" value="1"/>
</dbReference>